<name>A0ABT3SVW0_9GAMM</name>
<evidence type="ECO:0000313" key="2">
    <source>
        <dbReference type="EMBL" id="MCX2974118.1"/>
    </source>
</evidence>
<evidence type="ECO:0000259" key="1">
    <source>
        <dbReference type="PROSITE" id="PS50925"/>
    </source>
</evidence>
<protein>
    <submittedName>
        <fullName evidence="2">BLUF domain-containing protein</fullName>
    </submittedName>
</protein>
<dbReference type="Pfam" id="PF04940">
    <property type="entry name" value="BLUF"/>
    <property type="match status" value="1"/>
</dbReference>
<dbReference type="Gene3D" id="3.30.70.100">
    <property type="match status" value="1"/>
</dbReference>
<evidence type="ECO:0000313" key="3">
    <source>
        <dbReference type="Proteomes" id="UP001143307"/>
    </source>
</evidence>
<dbReference type="InterPro" id="IPR036046">
    <property type="entry name" value="Acylphosphatase-like_dom_sf"/>
</dbReference>
<dbReference type="PROSITE" id="PS50925">
    <property type="entry name" value="BLUF"/>
    <property type="match status" value="1"/>
</dbReference>
<organism evidence="2 3">
    <name type="scientific">Candidatus Seongchinamella marina</name>
    <dbReference type="NCBI Taxonomy" id="2518990"/>
    <lineage>
        <taxon>Bacteria</taxon>
        <taxon>Pseudomonadati</taxon>
        <taxon>Pseudomonadota</taxon>
        <taxon>Gammaproteobacteria</taxon>
        <taxon>Cellvibrionales</taxon>
        <taxon>Halieaceae</taxon>
        <taxon>Seongchinamella</taxon>
    </lineage>
</organism>
<dbReference type="SMART" id="SM01034">
    <property type="entry name" value="BLUF"/>
    <property type="match status" value="1"/>
</dbReference>
<dbReference type="Proteomes" id="UP001143307">
    <property type="component" value="Unassembled WGS sequence"/>
</dbReference>
<sequence>MIYRSRSVEPLNWEIVRSITSKSEVYNEGVGLTGVLLASRTHFMQAIEGNFEDVNATFRRICRDERHTEISIVAFSIIDARLFGGWGMRGIGAFDFNQKIEKELKGKYGEEEGGIHFPLEEWQALAMINDIKMMRDLPAWKK</sequence>
<accession>A0ABT3SVW0</accession>
<keyword evidence="3" id="KW-1185">Reference proteome</keyword>
<dbReference type="SUPFAM" id="SSF54975">
    <property type="entry name" value="Acylphosphatase/BLUF domain-like"/>
    <property type="match status" value="1"/>
</dbReference>
<feature type="domain" description="BLUF" evidence="1">
    <location>
        <begin position="1"/>
        <end position="89"/>
    </location>
</feature>
<comment type="caution">
    <text evidence="2">The sequence shown here is derived from an EMBL/GenBank/DDBJ whole genome shotgun (WGS) entry which is preliminary data.</text>
</comment>
<gene>
    <name evidence="2" type="ORF">EYC87_11050</name>
</gene>
<dbReference type="InterPro" id="IPR007024">
    <property type="entry name" value="BLUF_domain"/>
</dbReference>
<dbReference type="EMBL" id="SHNP01000003">
    <property type="protein sequence ID" value="MCX2974118.1"/>
    <property type="molecule type" value="Genomic_DNA"/>
</dbReference>
<reference evidence="2" key="1">
    <citation type="submission" date="2019-02" db="EMBL/GenBank/DDBJ databases">
        <authorList>
            <person name="Li S.-H."/>
        </authorList>
    </citation>
    <scope>NUCLEOTIDE SEQUENCE</scope>
    <source>
        <strain evidence="2">IMCC8485</strain>
    </source>
</reference>
<proteinExistence type="predicted"/>